<feature type="transmembrane region" description="Helical" evidence="1">
    <location>
        <begin position="164"/>
        <end position="184"/>
    </location>
</feature>
<reference evidence="2 3" key="1">
    <citation type="submission" date="2017-04" db="EMBL/GenBank/DDBJ databases">
        <title>Comparative genome analysis of Subtercola boreus.</title>
        <authorList>
            <person name="Cho Y.-J."/>
            <person name="Cho A."/>
            <person name="Kim O.-S."/>
            <person name="Lee J.-I."/>
        </authorList>
    </citation>
    <scope>NUCLEOTIDE SEQUENCE [LARGE SCALE GENOMIC DNA]</scope>
    <source>
        <strain evidence="2 3">P28004</strain>
    </source>
</reference>
<dbReference type="AlphaFoldDB" id="A0A3E0W7R8"/>
<feature type="transmembrane region" description="Helical" evidence="1">
    <location>
        <begin position="190"/>
        <end position="213"/>
    </location>
</feature>
<gene>
    <name evidence="2" type="ORF">B7R25_13225</name>
</gene>
<keyword evidence="1" id="KW-0472">Membrane</keyword>
<protein>
    <submittedName>
        <fullName evidence="2">Uncharacterized protein</fullName>
    </submittedName>
</protein>
<accession>A0A3E0W7R8</accession>
<dbReference type="Proteomes" id="UP000257080">
    <property type="component" value="Unassembled WGS sequence"/>
</dbReference>
<evidence type="ECO:0000313" key="2">
    <source>
        <dbReference type="EMBL" id="RFA25667.1"/>
    </source>
</evidence>
<organism evidence="2 3">
    <name type="scientific">Subtercola boreus</name>
    <dbReference type="NCBI Taxonomy" id="120213"/>
    <lineage>
        <taxon>Bacteria</taxon>
        <taxon>Bacillati</taxon>
        <taxon>Actinomycetota</taxon>
        <taxon>Actinomycetes</taxon>
        <taxon>Micrococcales</taxon>
        <taxon>Microbacteriaceae</taxon>
        <taxon>Subtercola</taxon>
    </lineage>
</organism>
<proteinExistence type="predicted"/>
<name>A0A3E0W7R8_9MICO</name>
<dbReference type="OrthoDB" id="5124978at2"/>
<dbReference type="EMBL" id="NBXE01000030">
    <property type="protein sequence ID" value="RFA25667.1"/>
    <property type="molecule type" value="Genomic_DNA"/>
</dbReference>
<feature type="transmembrane region" description="Helical" evidence="1">
    <location>
        <begin position="46"/>
        <end position="67"/>
    </location>
</feature>
<evidence type="ECO:0000313" key="3">
    <source>
        <dbReference type="Proteomes" id="UP000257080"/>
    </source>
</evidence>
<feature type="transmembrane region" description="Helical" evidence="1">
    <location>
        <begin position="111"/>
        <end position="132"/>
    </location>
</feature>
<feature type="transmembrane region" description="Helical" evidence="1">
    <location>
        <begin position="138"/>
        <end position="157"/>
    </location>
</feature>
<comment type="caution">
    <text evidence="2">The sequence shown here is derived from an EMBL/GenBank/DDBJ whole genome shotgun (WGS) entry which is preliminary data.</text>
</comment>
<sequence>MSVRREPRAGERSHLGTLAQLVAANRAGPVAISRLRTRIRQDRNVSAGYLGLGFTVLGGLLMVRGLFSLGWSWSNGPSRWISLLAWAILVATFIAAVVVARRSGGIIPGRFWRLLTVAGVLAVAVDFAAFALDGALTPFYPTAVIGFGACLFACLPLQPLRRGIAGSIALTVSGSASVLAGLLLDPASLPSAVTGLLLGLTPVVAGITMIGAADRYLARKIDQAVTESLVTAPALGLGVAAASELRRLDRDAERLLSLVAELPAAEPIDDETAARAETLSDELRLALVADHEQTWLQIAVAESDHLSRTVTIDDPAVLAARLEPAQRRNLLALAWLSVAQATAPALDIAFVDAPHSHTPGAASRVVFSITGTRRRGIDPGVWPLFSRLGHHTIVLGADRASVTVDVSPSTRPARVSP</sequence>
<feature type="transmembrane region" description="Helical" evidence="1">
    <location>
        <begin position="79"/>
        <end position="99"/>
    </location>
</feature>
<evidence type="ECO:0000256" key="1">
    <source>
        <dbReference type="SAM" id="Phobius"/>
    </source>
</evidence>
<keyword evidence="1" id="KW-1133">Transmembrane helix</keyword>
<keyword evidence="1" id="KW-0812">Transmembrane</keyword>
<dbReference type="RefSeq" id="WP_147304038.1">
    <property type="nucleotide sequence ID" value="NZ_NBXC01000025.1"/>
</dbReference>